<evidence type="ECO:0000256" key="7">
    <source>
        <dbReference type="ARBA" id="ARBA00031484"/>
    </source>
</evidence>
<dbReference type="PANTHER" id="PTHR47245:SF2">
    <property type="entry name" value="PEPTIDYL-PROLYL CIS-TRANS ISOMERASE HP_0175-RELATED"/>
    <property type="match status" value="1"/>
</dbReference>
<organism evidence="10 11">
    <name type="scientific">Sinorhizobium kostiense</name>
    <dbReference type="NCBI Taxonomy" id="76747"/>
    <lineage>
        <taxon>Bacteria</taxon>
        <taxon>Pseudomonadati</taxon>
        <taxon>Pseudomonadota</taxon>
        <taxon>Alphaproteobacteria</taxon>
        <taxon>Hyphomicrobiales</taxon>
        <taxon>Rhizobiaceae</taxon>
        <taxon>Sinorhizobium/Ensifer group</taxon>
        <taxon>Sinorhizobium</taxon>
    </lineage>
</organism>
<dbReference type="EMBL" id="JAGILA010000004">
    <property type="protein sequence ID" value="MBP2237014.1"/>
    <property type="molecule type" value="Genomic_DNA"/>
</dbReference>
<evidence type="ECO:0000256" key="1">
    <source>
        <dbReference type="ARBA" id="ARBA00000971"/>
    </source>
</evidence>
<evidence type="ECO:0000259" key="9">
    <source>
        <dbReference type="PROSITE" id="PS50198"/>
    </source>
</evidence>
<keyword evidence="8" id="KW-0413">Isomerase</keyword>
<evidence type="ECO:0000313" key="11">
    <source>
        <dbReference type="Proteomes" id="UP000730739"/>
    </source>
</evidence>
<evidence type="ECO:0000256" key="5">
    <source>
        <dbReference type="ARBA" id="ARBA00023110"/>
    </source>
</evidence>
<feature type="domain" description="PpiC" evidence="9">
    <location>
        <begin position="133"/>
        <end position="228"/>
    </location>
</feature>
<comment type="catalytic activity">
    <reaction evidence="1">
        <text>[protein]-peptidylproline (omega=180) = [protein]-peptidylproline (omega=0)</text>
        <dbReference type="Rhea" id="RHEA:16237"/>
        <dbReference type="Rhea" id="RHEA-COMP:10747"/>
        <dbReference type="Rhea" id="RHEA-COMP:10748"/>
        <dbReference type="ChEBI" id="CHEBI:83833"/>
        <dbReference type="ChEBI" id="CHEBI:83834"/>
        <dbReference type="EC" id="5.2.1.8"/>
    </reaction>
</comment>
<evidence type="ECO:0000256" key="3">
    <source>
        <dbReference type="ARBA" id="ARBA00013194"/>
    </source>
</evidence>
<proteinExistence type="inferred from homology"/>
<comment type="caution">
    <text evidence="10">The sequence shown here is derived from an EMBL/GenBank/DDBJ whole genome shotgun (WGS) entry which is preliminary data.</text>
</comment>
<dbReference type="InterPro" id="IPR000297">
    <property type="entry name" value="PPIase_PpiC"/>
</dbReference>
<reference evidence="10 11" key="1">
    <citation type="submission" date="2021-03" db="EMBL/GenBank/DDBJ databases">
        <title>Genomic Encyclopedia of Type Strains, Phase IV (KMG-IV): sequencing the most valuable type-strain genomes for metagenomic binning, comparative biology and taxonomic classification.</title>
        <authorList>
            <person name="Goeker M."/>
        </authorList>
    </citation>
    <scope>NUCLEOTIDE SEQUENCE [LARGE SCALE GENOMIC DNA]</scope>
    <source>
        <strain evidence="10 11">DSM 13372</strain>
    </source>
</reference>
<dbReference type="Pfam" id="PF13145">
    <property type="entry name" value="Rotamase_2"/>
    <property type="match status" value="1"/>
</dbReference>
<dbReference type="PANTHER" id="PTHR47245">
    <property type="entry name" value="PEPTIDYLPROLYL ISOMERASE"/>
    <property type="match status" value="1"/>
</dbReference>
<sequence>MKLLKEPLIHFTIAGVVLFVAHAWLNGDAGASDRPEIRINDGHLRWISETWAGQWRREPTDEELRGLVAELVKEELLAREARALGLDQDDTVVRRRLAQKMTFLIEDTARIAEPTENDLRQFYGAHLDRFRGEVQLSFTHVFFSSSKRTKAADDARHVLAVSDGLDETAILDQGDPWLTAARLDDVRVGDIAAQFGPAFARAVVALPAGEWHGPIESAYGQHLVRVSEVVPAVVKPFAEVKSAVREQWRDEQRRRYERRYFAELLRKYEIVAEATAEPLVSGLAETMEDAR</sequence>
<evidence type="ECO:0000313" key="10">
    <source>
        <dbReference type="EMBL" id="MBP2237014.1"/>
    </source>
</evidence>
<dbReference type="InterPro" id="IPR046357">
    <property type="entry name" value="PPIase_dom_sf"/>
</dbReference>
<dbReference type="Gene3D" id="3.10.50.40">
    <property type="match status" value="1"/>
</dbReference>
<protein>
    <recommendedName>
        <fullName evidence="4">Parvulin-like PPIase</fullName>
        <ecNumber evidence="3">5.2.1.8</ecNumber>
    </recommendedName>
    <alternativeName>
        <fullName evidence="6">Peptidyl-prolyl cis-trans isomerase plp</fullName>
    </alternativeName>
    <alternativeName>
        <fullName evidence="7">Rotamase plp</fullName>
    </alternativeName>
</protein>
<dbReference type="Gene3D" id="1.10.4030.10">
    <property type="entry name" value="Porin chaperone SurA, peptide-binding domain"/>
    <property type="match status" value="1"/>
</dbReference>
<comment type="similarity">
    <text evidence="2">Belongs to the PpiC/parvulin rotamase family.</text>
</comment>
<dbReference type="InterPro" id="IPR050245">
    <property type="entry name" value="PrsA_foldase"/>
</dbReference>
<accession>A0ABS4R3W2</accession>
<keyword evidence="5 8" id="KW-0697">Rotamase</keyword>
<dbReference type="RefSeq" id="WP_209602778.1">
    <property type="nucleotide sequence ID" value="NZ_JAGILA010000004.1"/>
</dbReference>
<dbReference type="SUPFAM" id="SSF54534">
    <property type="entry name" value="FKBP-like"/>
    <property type="match status" value="1"/>
</dbReference>
<evidence type="ECO:0000256" key="6">
    <source>
        <dbReference type="ARBA" id="ARBA00030642"/>
    </source>
</evidence>
<evidence type="ECO:0000256" key="2">
    <source>
        <dbReference type="ARBA" id="ARBA00007656"/>
    </source>
</evidence>
<name>A0ABS4R3W2_9HYPH</name>
<dbReference type="EC" id="5.2.1.8" evidence="3"/>
<keyword evidence="11" id="KW-1185">Reference proteome</keyword>
<dbReference type="Proteomes" id="UP000730739">
    <property type="component" value="Unassembled WGS sequence"/>
</dbReference>
<evidence type="ECO:0000256" key="8">
    <source>
        <dbReference type="PROSITE-ProRule" id="PRU00278"/>
    </source>
</evidence>
<gene>
    <name evidence="10" type="ORF">J2Z31_003528</name>
</gene>
<evidence type="ECO:0000256" key="4">
    <source>
        <dbReference type="ARBA" id="ARBA00018370"/>
    </source>
</evidence>
<dbReference type="PROSITE" id="PS50198">
    <property type="entry name" value="PPIC_PPIASE_2"/>
    <property type="match status" value="1"/>
</dbReference>